<feature type="region of interest" description="Disordered" evidence="3">
    <location>
        <begin position="623"/>
        <end position="653"/>
    </location>
</feature>
<gene>
    <name evidence="5" type="primary">LOC34618655</name>
</gene>
<evidence type="ECO:0000313" key="4">
    <source>
        <dbReference type="Proteomes" id="UP000515125"/>
    </source>
</evidence>
<dbReference type="Pfam" id="PF09739">
    <property type="entry name" value="MCM_bind"/>
    <property type="match status" value="1"/>
</dbReference>
<dbReference type="GO" id="GO:0005634">
    <property type="term" value="C:nucleus"/>
    <property type="evidence" value="ECO:0007669"/>
    <property type="project" value="UniProtKB-SubCell"/>
</dbReference>
<protein>
    <submittedName>
        <fullName evidence="5">Uncharacterized protein LOC34618655</fullName>
    </submittedName>
</protein>
<keyword evidence="2" id="KW-0539">Nucleus</keyword>
<accession>A0A6P6RQ54</accession>
<evidence type="ECO:0000256" key="3">
    <source>
        <dbReference type="SAM" id="MobiDB-lite"/>
    </source>
</evidence>
<dbReference type="OrthoDB" id="354579at2759"/>
<dbReference type="GeneID" id="34618655"/>
<name>A0A6P6RQ54_9EIME</name>
<keyword evidence="4" id="KW-1185">Reference proteome</keyword>
<proteinExistence type="predicted"/>
<dbReference type="PANTHER" id="PTHR13489:SF0">
    <property type="entry name" value="MINI-CHROMOSOME MAINTENANCE COMPLEX-BINDING PROTEIN"/>
    <property type="match status" value="1"/>
</dbReference>
<sequence>MSSAAPPAAAKAQRRLDKSFAVAAATAVAEGRVPPTHWGDTEELCRQFPADSPDVQDLNAISHQQLPLPDGAVCRYLCFVQQPLNVECFIGAVCRNGVWESSKFREALPEPAPAGSNSLLWTRHAFRCCLSPGAAPWWHQPRRQHQKQLALRECILLLYPKEGEPLPNLNDVIEIVELRLQGPQNEWPRGLPVADPCIPSSVASEARPPWERFTFTCELCDALALAAAPYAGATGLHEAPKANPKSAFATSTYWSCALLVCFEGDAVAAEYALLTLCSRPSLQQQQEGGSAEDCPVAGPPVATTEACVCSLHTAATRRLLNACRELVPFAALVSAHEEALVMHALGPHLQLADDDLSEDLLSAAPLQLPPGCALIIDQPHSLERRRLNAFVRQRCAVAAATTKKEWEQQQQQQQKEQQQQQQKIGANLAALQMLIADGAVPYDFLTGVRSIETDCCVLLVTHEESVSHFEGLVDVPIHPTEGWKSSDEMRQRQERSRLEELRQYVAAARGGSRVVQLHEELRERAISDFVKKRQLYDDVSSSDFEHWVLVAAAVAASHGSFMTNEEEEAKGENAAGTHTKRCANEQTVTAAGERPSAVLVKLEHWEKAQALEDERRSRLRALKRRQEAKEEKDRDRHEAEEALASHTAKLSIV</sequence>
<evidence type="ECO:0000256" key="2">
    <source>
        <dbReference type="ARBA" id="ARBA00023242"/>
    </source>
</evidence>
<comment type="subcellular location">
    <subcellularLocation>
        <location evidence="1">Nucleus</location>
    </subcellularLocation>
</comment>
<dbReference type="RefSeq" id="XP_026189684.1">
    <property type="nucleotide sequence ID" value="XM_026333899.1"/>
</dbReference>
<dbReference type="Proteomes" id="UP000515125">
    <property type="component" value="Unplaced"/>
</dbReference>
<dbReference type="PANTHER" id="PTHR13489">
    <property type="entry name" value="MINI-CHROMOSOME MAINTENANCE COMPLEX-BINDING PROTEIN"/>
    <property type="match status" value="1"/>
</dbReference>
<organism evidence="4 5">
    <name type="scientific">Cyclospora cayetanensis</name>
    <dbReference type="NCBI Taxonomy" id="88456"/>
    <lineage>
        <taxon>Eukaryota</taxon>
        <taxon>Sar</taxon>
        <taxon>Alveolata</taxon>
        <taxon>Apicomplexa</taxon>
        <taxon>Conoidasida</taxon>
        <taxon>Coccidia</taxon>
        <taxon>Eucoccidiorida</taxon>
        <taxon>Eimeriorina</taxon>
        <taxon>Eimeriidae</taxon>
        <taxon>Cyclospora</taxon>
    </lineage>
</organism>
<reference evidence="5" key="1">
    <citation type="submission" date="2025-08" db="UniProtKB">
        <authorList>
            <consortium name="RefSeq"/>
        </authorList>
    </citation>
    <scope>IDENTIFICATION</scope>
</reference>
<dbReference type="InterPro" id="IPR019140">
    <property type="entry name" value="MCM_complex-bd"/>
</dbReference>
<dbReference type="GO" id="GO:0006261">
    <property type="term" value="P:DNA-templated DNA replication"/>
    <property type="evidence" value="ECO:0007669"/>
    <property type="project" value="TreeGrafter"/>
</dbReference>
<dbReference type="AlphaFoldDB" id="A0A6P6RQ54"/>
<dbReference type="GO" id="GO:0003682">
    <property type="term" value="F:chromatin binding"/>
    <property type="evidence" value="ECO:0007669"/>
    <property type="project" value="TreeGrafter"/>
</dbReference>
<evidence type="ECO:0000256" key="1">
    <source>
        <dbReference type="ARBA" id="ARBA00004123"/>
    </source>
</evidence>
<feature type="compositionally biased region" description="Basic and acidic residues" evidence="3">
    <location>
        <begin position="624"/>
        <end position="640"/>
    </location>
</feature>
<evidence type="ECO:0000313" key="5">
    <source>
        <dbReference type="RefSeq" id="XP_026189684.1"/>
    </source>
</evidence>